<dbReference type="PROSITE" id="PS51257">
    <property type="entry name" value="PROKAR_LIPOPROTEIN"/>
    <property type="match status" value="1"/>
</dbReference>
<organism evidence="2 3">
    <name type="scientific">Deinococcus grandis</name>
    <dbReference type="NCBI Taxonomy" id="57498"/>
    <lineage>
        <taxon>Bacteria</taxon>
        <taxon>Thermotogati</taxon>
        <taxon>Deinococcota</taxon>
        <taxon>Deinococci</taxon>
        <taxon>Deinococcales</taxon>
        <taxon>Deinococcaceae</taxon>
        <taxon>Deinococcus</taxon>
    </lineage>
</organism>
<feature type="signal peptide" evidence="1">
    <location>
        <begin position="1"/>
        <end position="21"/>
    </location>
</feature>
<reference evidence="3" key="1">
    <citation type="submission" date="2015-11" db="EMBL/GenBank/DDBJ databases">
        <title>Draft Genome Sequence of the Radioresistant Bacterium Deinococcus grandis, Isolated from Freshwater Fish in Japan.</title>
        <authorList>
            <person name="Satoh K."/>
            <person name="Onodera T."/>
            <person name="Omoso K."/>
            <person name="Takeda-Yano K."/>
            <person name="Katayama T."/>
            <person name="Oono Y."/>
            <person name="Narumi I."/>
        </authorList>
    </citation>
    <scope>NUCLEOTIDE SEQUENCE [LARGE SCALE GENOMIC DNA]</scope>
    <source>
        <strain evidence="3">ATCC 43672</strain>
    </source>
</reference>
<dbReference type="EMBL" id="BCMS01000001">
    <property type="protein sequence ID" value="GAQ20750.1"/>
    <property type="molecule type" value="Genomic_DNA"/>
</dbReference>
<keyword evidence="3" id="KW-1185">Reference proteome</keyword>
<sequence length="157" mass="16797">MRPIYLLLPLLLLTACKPGGAARDGVGGEDLVARTLFTATGSFDAQADSRERIGGGLRRATWTTRPPLDAQGVVVQYDSDARPLSWMLDIRSPRFTAQDLAGPDARAVTTPQGEALHPAAGSRLADTLILTTGQGLRVVTRGYVTQEEAALLPAFRR</sequence>
<evidence type="ECO:0000313" key="3">
    <source>
        <dbReference type="Proteomes" id="UP000056209"/>
    </source>
</evidence>
<comment type="caution">
    <text evidence="2">The sequence shown here is derived from an EMBL/GenBank/DDBJ whole genome shotgun (WGS) entry which is preliminary data.</text>
</comment>
<evidence type="ECO:0000313" key="2">
    <source>
        <dbReference type="EMBL" id="GAQ20750.1"/>
    </source>
</evidence>
<dbReference type="RefSeq" id="WP_058975397.1">
    <property type="nucleotide sequence ID" value="NZ_BCMS01000001.1"/>
</dbReference>
<proteinExistence type="predicted"/>
<dbReference type="Proteomes" id="UP000056209">
    <property type="component" value="Unassembled WGS sequence"/>
</dbReference>
<evidence type="ECO:0000256" key="1">
    <source>
        <dbReference type="SAM" id="SignalP"/>
    </source>
</evidence>
<feature type="chain" id="PRO_5007086567" evidence="1">
    <location>
        <begin position="22"/>
        <end position="157"/>
    </location>
</feature>
<gene>
    <name evidence="2" type="ORF">DEIGR_100777</name>
</gene>
<name>A0A100HJW1_9DEIO</name>
<accession>A0A100HJW1</accession>
<keyword evidence="1" id="KW-0732">Signal</keyword>
<dbReference type="AlphaFoldDB" id="A0A100HJW1"/>
<protein>
    <submittedName>
        <fullName evidence="2">Uncharacterized protein</fullName>
    </submittedName>
</protein>